<comment type="caution">
    <text evidence="1">The sequence shown here is derived from an EMBL/GenBank/DDBJ whole genome shotgun (WGS) entry which is preliminary data.</text>
</comment>
<sequence>MGHSLSFHLLQFSPGLDLMAAGVERGPKMKLTLAYLFELWQKAYSCFHFSAFSKMKFLFSSTCRVALR</sequence>
<gene>
    <name evidence="1" type="primary">Acey_s0089.g2245</name>
    <name evidence="1" type="ORF">Y032_0089g2245</name>
</gene>
<organism evidence="1 2">
    <name type="scientific">Ancylostoma ceylanicum</name>
    <dbReference type="NCBI Taxonomy" id="53326"/>
    <lineage>
        <taxon>Eukaryota</taxon>
        <taxon>Metazoa</taxon>
        <taxon>Ecdysozoa</taxon>
        <taxon>Nematoda</taxon>
        <taxon>Chromadorea</taxon>
        <taxon>Rhabditida</taxon>
        <taxon>Rhabditina</taxon>
        <taxon>Rhabditomorpha</taxon>
        <taxon>Strongyloidea</taxon>
        <taxon>Ancylostomatidae</taxon>
        <taxon>Ancylostomatinae</taxon>
        <taxon>Ancylostoma</taxon>
    </lineage>
</organism>
<accession>A0A016TNW4</accession>
<keyword evidence="2" id="KW-1185">Reference proteome</keyword>
<dbReference type="Proteomes" id="UP000024635">
    <property type="component" value="Unassembled WGS sequence"/>
</dbReference>
<proteinExistence type="predicted"/>
<dbReference type="AlphaFoldDB" id="A0A016TNW4"/>
<protein>
    <submittedName>
        <fullName evidence="1">Uncharacterized protein</fullName>
    </submittedName>
</protein>
<evidence type="ECO:0000313" key="2">
    <source>
        <dbReference type="Proteomes" id="UP000024635"/>
    </source>
</evidence>
<evidence type="ECO:0000313" key="1">
    <source>
        <dbReference type="EMBL" id="EYC04148.1"/>
    </source>
</evidence>
<reference evidence="2" key="1">
    <citation type="journal article" date="2015" name="Nat. Genet.">
        <title>The genome and transcriptome of the zoonotic hookworm Ancylostoma ceylanicum identify infection-specific gene families.</title>
        <authorList>
            <person name="Schwarz E.M."/>
            <person name="Hu Y."/>
            <person name="Antoshechkin I."/>
            <person name="Miller M.M."/>
            <person name="Sternberg P.W."/>
            <person name="Aroian R.V."/>
        </authorList>
    </citation>
    <scope>NUCLEOTIDE SEQUENCE</scope>
    <source>
        <strain evidence="2">HY135</strain>
    </source>
</reference>
<dbReference type="EMBL" id="JARK01001425">
    <property type="protein sequence ID" value="EYC04148.1"/>
    <property type="molecule type" value="Genomic_DNA"/>
</dbReference>
<name>A0A016TNW4_9BILA</name>